<organism evidence="2 3">
    <name type="scientific">Candidatus Schekmanbacteria bacterium RBG_13_48_7</name>
    <dbReference type="NCBI Taxonomy" id="1817878"/>
    <lineage>
        <taxon>Bacteria</taxon>
        <taxon>Candidatus Schekmaniibacteriota</taxon>
    </lineage>
</organism>
<accession>A0A1F7S5I4</accession>
<dbReference type="Gene3D" id="3.30.420.10">
    <property type="entry name" value="Ribonuclease H-like superfamily/Ribonuclease H"/>
    <property type="match status" value="1"/>
</dbReference>
<dbReference type="PROSITE" id="PS50994">
    <property type="entry name" value="INTEGRASE"/>
    <property type="match status" value="1"/>
</dbReference>
<proteinExistence type="predicted"/>
<evidence type="ECO:0000313" key="2">
    <source>
        <dbReference type="EMBL" id="OGL49063.1"/>
    </source>
</evidence>
<reference evidence="2 3" key="1">
    <citation type="journal article" date="2016" name="Nat. Commun.">
        <title>Thousands of microbial genomes shed light on interconnected biogeochemical processes in an aquifer system.</title>
        <authorList>
            <person name="Anantharaman K."/>
            <person name="Brown C.T."/>
            <person name="Hug L.A."/>
            <person name="Sharon I."/>
            <person name="Castelle C.J."/>
            <person name="Probst A.J."/>
            <person name="Thomas B.C."/>
            <person name="Singh A."/>
            <person name="Wilkins M.J."/>
            <person name="Karaoz U."/>
            <person name="Brodie E.L."/>
            <person name="Williams K.H."/>
            <person name="Hubbard S.S."/>
            <person name="Banfield J.F."/>
        </authorList>
    </citation>
    <scope>NUCLEOTIDE SEQUENCE [LARGE SCALE GENOMIC DNA]</scope>
</reference>
<dbReference type="InterPro" id="IPR012337">
    <property type="entry name" value="RNaseH-like_sf"/>
</dbReference>
<evidence type="ECO:0000313" key="3">
    <source>
        <dbReference type="Proteomes" id="UP000179266"/>
    </source>
</evidence>
<dbReference type="Pfam" id="PF13683">
    <property type="entry name" value="rve_3"/>
    <property type="match status" value="1"/>
</dbReference>
<dbReference type="GO" id="GO:0015074">
    <property type="term" value="P:DNA integration"/>
    <property type="evidence" value="ECO:0007669"/>
    <property type="project" value="InterPro"/>
</dbReference>
<dbReference type="EMBL" id="MGDD01000023">
    <property type="protein sequence ID" value="OGL49063.1"/>
    <property type="molecule type" value="Genomic_DNA"/>
</dbReference>
<dbReference type="InterPro" id="IPR001584">
    <property type="entry name" value="Integrase_cat-core"/>
</dbReference>
<gene>
    <name evidence="2" type="ORF">A2161_17060</name>
</gene>
<dbReference type="AlphaFoldDB" id="A0A1F7S5I4"/>
<dbReference type="Proteomes" id="UP000179266">
    <property type="component" value="Unassembled WGS sequence"/>
</dbReference>
<comment type="caution">
    <text evidence="2">The sequence shown here is derived from an EMBL/GenBank/DDBJ whole genome shotgun (WGS) entry which is preliminary data.</text>
</comment>
<evidence type="ECO:0000259" key="1">
    <source>
        <dbReference type="PROSITE" id="PS50994"/>
    </source>
</evidence>
<protein>
    <recommendedName>
        <fullName evidence="1">Integrase catalytic domain-containing protein</fullName>
    </recommendedName>
</protein>
<dbReference type="InterPro" id="IPR036397">
    <property type="entry name" value="RNaseH_sf"/>
</dbReference>
<dbReference type="GO" id="GO:0003676">
    <property type="term" value="F:nucleic acid binding"/>
    <property type="evidence" value="ECO:0007669"/>
    <property type="project" value="InterPro"/>
</dbReference>
<dbReference type="SUPFAM" id="SSF53098">
    <property type="entry name" value="Ribonuclease H-like"/>
    <property type="match status" value="1"/>
</dbReference>
<name>A0A1F7S5I4_9BACT</name>
<sequence>MKAFLSSCGIRDVRTAYRSPWQNPYIERFIGTLRAELLNYVIILNEKHLRSLLTEFIEDYYHIARPHQELNGETPFPQKKCELPSKLNKLIGIPAVGGLHHKYIRIAA</sequence>
<feature type="domain" description="Integrase catalytic" evidence="1">
    <location>
        <begin position="1"/>
        <end position="83"/>
    </location>
</feature>